<dbReference type="InterPro" id="IPR000276">
    <property type="entry name" value="GPCR_Rhodpsn"/>
</dbReference>
<dbReference type="SUPFAM" id="SSF81321">
    <property type="entry name" value="Family A G protein-coupled receptor-like"/>
    <property type="match status" value="1"/>
</dbReference>
<evidence type="ECO:0000256" key="12">
    <source>
        <dbReference type="RuleBase" id="RU363047"/>
    </source>
</evidence>
<dbReference type="KEGG" id="cge:100765363"/>
<evidence type="ECO:0000256" key="1">
    <source>
        <dbReference type="ARBA" id="ARBA00004651"/>
    </source>
</evidence>
<dbReference type="GO" id="GO:0005886">
    <property type="term" value="C:plasma membrane"/>
    <property type="evidence" value="ECO:0007669"/>
    <property type="project" value="UniProtKB-SubCell"/>
</dbReference>
<accession>A0A9J7JFQ0</accession>
<keyword evidence="2 12" id="KW-1003">Cell membrane</keyword>
<keyword evidence="8 12" id="KW-0472">Membrane</keyword>
<keyword evidence="10 11" id="KW-0807">Transducer</keyword>
<dbReference type="Gene3D" id="1.20.1070.10">
    <property type="entry name" value="Rhodopsin 7-helix transmembrane proteins"/>
    <property type="match status" value="1"/>
</dbReference>
<dbReference type="CDD" id="cd15234">
    <property type="entry name" value="7tmA_OR7-like"/>
    <property type="match status" value="1"/>
</dbReference>
<evidence type="ECO:0000256" key="4">
    <source>
        <dbReference type="ARBA" id="ARBA00022692"/>
    </source>
</evidence>
<evidence type="ECO:0000256" key="7">
    <source>
        <dbReference type="ARBA" id="ARBA00023040"/>
    </source>
</evidence>
<reference evidence="14" key="2">
    <citation type="journal article" date="2020" name="Biotechnol. Bioeng.">
        <title>Chromosome-scale scaffolds for the Chinese hamster reference genome assembly to facilitate the study of the CHO epigenome.</title>
        <authorList>
            <person name="Hilliard W."/>
            <person name="MacDonald M."/>
            <person name="Lee K.H."/>
        </authorList>
    </citation>
    <scope>NUCLEOTIDE SEQUENCE [LARGE SCALE GENOMIC DNA]</scope>
    <source>
        <strain evidence="14">17A/GY</strain>
    </source>
</reference>
<evidence type="ECO:0000256" key="6">
    <source>
        <dbReference type="ARBA" id="ARBA00022989"/>
    </source>
</evidence>
<dbReference type="GO" id="GO:0004984">
    <property type="term" value="F:olfactory receptor activity"/>
    <property type="evidence" value="ECO:0007669"/>
    <property type="project" value="InterPro"/>
</dbReference>
<dbReference type="AlphaFoldDB" id="A0A9J7JFQ0"/>
<evidence type="ECO:0000256" key="10">
    <source>
        <dbReference type="ARBA" id="ARBA00023224"/>
    </source>
</evidence>
<feature type="transmembrane region" description="Helical" evidence="12">
    <location>
        <begin position="52"/>
        <end position="76"/>
    </location>
</feature>
<evidence type="ECO:0000256" key="9">
    <source>
        <dbReference type="ARBA" id="ARBA00023170"/>
    </source>
</evidence>
<dbReference type="PRINTS" id="PR00245">
    <property type="entry name" value="OLFACTORYR"/>
</dbReference>
<feature type="transmembrane region" description="Helical" evidence="12">
    <location>
        <begin position="263"/>
        <end position="286"/>
    </location>
</feature>
<feature type="transmembrane region" description="Helical" evidence="12">
    <location>
        <begin position="219"/>
        <end position="242"/>
    </location>
</feature>
<organism evidence="14 15">
    <name type="scientific">Cricetulus griseus</name>
    <name type="common">Chinese hamster</name>
    <name type="synonym">Cricetulus barabensis griseus</name>
    <dbReference type="NCBI Taxonomy" id="10029"/>
    <lineage>
        <taxon>Eukaryota</taxon>
        <taxon>Metazoa</taxon>
        <taxon>Chordata</taxon>
        <taxon>Craniata</taxon>
        <taxon>Vertebrata</taxon>
        <taxon>Euteleostomi</taxon>
        <taxon>Mammalia</taxon>
        <taxon>Eutheria</taxon>
        <taxon>Euarchontoglires</taxon>
        <taxon>Glires</taxon>
        <taxon>Rodentia</taxon>
        <taxon>Myomorpha</taxon>
        <taxon>Muroidea</taxon>
        <taxon>Cricetidae</taxon>
        <taxon>Cricetinae</taxon>
        <taxon>Cricetulus</taxon>
    </lineage>
</organism>
<keyword evidence="4 11" id="KW-0812">Transmembrane</keyword>
<keyword evidence="7 11" id="KW-0297">G-protein coupled receptor</keyword>
<dbReference type="GO" id="GO:0004930">
    <property type="term" value="F:G protein-coupled receptor activity"/>
    <property type="evidence" value="ECO:0007669"/>
    <property type="project" value="UniProtKB-KW"/>
</dbReference>
<comment type="similarity">
    <text evidence="11">Belongs to the G-protein coupled receptor 1 family.</text>
</comment>
<name>A0A9J7JFQ0_CRIGR</name>
<dbReference type="Pfam" id="PF13853">
    <property type="entry name" value="7tm_4"/>
    <property type="match status" value="1"/>
</dbReference>
<keyword evidence="3 12" id="KW-0716">Sensory transduction</keyword>
<evidence type="ECO:0000259" key="13">
    <source>
        <dbReference type="PROSITE" id="PS50262"/>
    </source>
</evidence>
<feature type="transmembrane region" description="Helical" evidence="12">
    <location>
        <begin position="166"/>
        <end position="190"/>
    </location>
</feature>
<feature type="domain" description="G-protein coupled receptors family 1 profile" evidence="13">
    <location>
        <begin position="67"/>
        <end position="316"/>
    </location>
</feature>
<keyword evidence="5 12" id="KW-0552">Olfaction</keyword>
<sequence>MAHYCIKTTNPDKSLRSTQTMNINIASEPGNQTGIFHFFLMELTHDGTMEPLIFGLFLFTYLVTILGNLLIILAVISDSHLQTPMYLFLSKLSFTDICLSTTTVPNMLKNIHTHDQSISYAGCLTQACFVLNFAVLESCILAVMGYDRYAAICHPLNYKRIMNPNFCCLLILLSLIISIVNSLLQCLMVLRLSFCTNFQLPLFFCELAQVMKLACSDALINYILIYLATFIFGGIPISGIIFSYTRIVSSILRISSLKGRYKAFSTCGSHFVVVSIFYGAGVGVYISSAITVSPQITTVSYMMYTVLPQMLNPFIYSLRNRDMKKALGKLITKISCFL</sequence>
<dbReference type="PROSITE" id="PS00237">
    <property type="entry name" value="G_PROTEIN_RECEP_F1_1"/>
    <property type="match status" value="1"/>
</dbReference>
<keyword evidence="9 11" id="KW-0675">Receptor</keyword>
<evidence type="ECO:0000256" key="8">
    <source>
        <dbReference type="ARBA" id="ARBA00023136"/>
    </source>
</evidence>
<reference evidence="15" key="3">
    <citation type="submission" date="2025-08" db="UniProtKB">
        <authorList>
            <consortium name="RefSeq"/>
        </authorList>
    </citation>
    <scope>IDENTIFICATION</scope>
    <source>
        <strain evidence="15">17A/GY</strain>
        <tissue evidence="15">Liver</tissue>
    </source>
</reference>
<dbReference type="FunFam" id="1.20.1070.10:FF:000009">
    <property type="entry name" value="Olfactory receptor"/>
    <property type="match status" value="1"/>
</dbReference>
<evidence type="ECO:0000313" key="14">
    <source>
        <dbReference type="Proteomes" id="UP001108280"/>
    </source>
</evidence>
<dbReference type="PANTHER" id="PTHR48001">
    <property type="entry name" value="OLFACTORY RECEPTOR"/>
    <property type="match status" value="1"/>
</dbReference>
<dbReference type="InterPro" id="IPR000725">
    <property type="entry name" value="Olfact_rcpt"/>
</dbReference>
<feature type="transmembrane region" description="Helical" evidence="12">
    <location>
        <begin position="298"/>
        <end position="318"/>
    </location>
</feature>
<evidence type="ECO:0000256" key="5">
    <source>
        <dbReference type="ARBA" id="ARBA00022725"/>
    </source>
</evidence>
<dbReference type="InterPro" id="IPR017452">
    <property type="entry name" value="GPCR_Rhodpsn_7TM"/>
</dbReference>
<keyword evidence="14" id="KW-1185">Reference proteome</keyword>
<reference evidence="14" key="1">
    <citation type="journal article" date="2018" name="Biotechnol. Bioeng.">
        <title>A reference genome of the Chinese hamster based on a hybrid assembly strategy.</title>
        <authorList>
            <person name="Rupp O."/>
            <person name="MacDonald M.L."/>
            <person name="Li S."/>
            <person name="Dhiman H."/>
            <person name="Polson S."/>
            <person name="Griep S."/>
            <person name="Heffner K."/>
            <person name="Hernandez I."/>
            <person name="Brinkrolf K."/>
            <person name="Jadhav V."/>
            <person name="Samoudi M."/>
            <person name="Hao H."/>
            <person name="Kingham B."/>
            <person name="Goesmann A."/>
            <person name="Betenbaugh M.J."/>
            <person name="Lewis N.E."/>
            <person name="Borth N."/>
            <person name="Lee K.H."/>
        </authorList>
    </citation>
    <scope>NUCLEOTIDE SEQUENCE [LARGE SCALE GENOMIC DNA]</scope>
    <source>
        <strain evidence="14">17A/GY</strain>
    </source>
</reference>
<comment type="subcellular location">
    <subcellularLocation>
        <location evidence="1 12">Cell membrane</location>
        <topology evidence="1 12">Multi-pass membrane protein</topology>
    </subcellularLocation>
</comment>
<evidence type="ECO:0000313" key="15">
    <source>
        <dbReference type="RefSeq" id="XP_027267425.1"/>
    </source>
</evidence>
<proteinExistence type="inferred from homology"/>
<evidence type="ECO:0000256" key="11">
    <source>
        <dbReference type="RuleBase" id="RU000688"/>
    </source>
</evidence>
<protein>
    <recommendedName>
        <fullName evidence="12">Olfactory receptor</fullName>
    </recommendedName>
</protein>
<dbReference type="GeneID" id="100765363"/>
<dbReference type="PROSITE" id="PS50262">
    <property type="entry name" value="G_PROTEIN_RECEP_F1_2"/>
    <property type="match status" value="1"/>
</dbReference>
<keyword evidence="6 12" id="KW-1133">Transmembrane helix</keyword>
<dbReference type="OrthoDB" id="9592300at2759"/>
<gene>
    <name evidence="15" type="primary">LOC100765363</name>
</gene>
<evidence type="ECO:0000256" key="2">
    <source>
        <dbReference type="ARBA" id="ARBA00022475"/>
    </source>
</evidence>
<dbReference type="Proteomes" id="UP001108280">
    <property type="component" value="Chromosome 4"/>
</dbReference>
<evidence type="ECO:0000256" key="3">
    <source>
        <dbReference type="ARBA" id="ARBA00022606"/>
    </source>
</evidence>
<dbReference type="PRINTS" id="PR00237">
    <property type="entry name" value="GPCRRHODOPSN"/>
</dbReference>
<dbReference type="RefSeq" id="XP_027267425.1">
    <property type="nucleotide sequence ID" value="XM_027411624.1"/>
</dbReference>